<dbReference type="AlphaFoldDB" id="A0A067RUY2"/>
<dbReference type="InterPro" id="IPR027806">
    <property type="entry name" value="HARBI1_dom"/>
</dbReference>
<dbReference type="Pfam" id="PF13359">
    <property type="entry name" value="DDE_Tnp_4"/>
    <property type="match status" value="1"/>
</dbReference>
<feature type="non-terminal residue" evidence="9">
    <location>
        <position position="166"/>
    </location>
</feature>
<comment type="cofactor">
    <cofactor evidence="1">
        <name>a divalent metal cation</name>
        <dbReference type="ChEBI" id="CHEBI:60240"/>
    </cofactor>
</comment>
<evidence type="ECO:0000256" key="2">
    <source>
        <dbReference type="ARBA" id="ARBA00004123"/>
    </source>
</evidence>
<reference evidence="9 10" key="1">
    <citation type="journal article" date="2014" name="Nat. Commun.">
        <title>Molecular traces of alternative social organization in a termite genome.</title>
        <authorList>
            <person name="Terrapon N."/>
            <person name="Li C."/>
            <person name="Robertson H.M."/>
            <person name="Ji L."/>
            <person name="Meng X."/>
            <person name="Booth W."/>
            <person name="Chen Z."/>
            <person name="Childers C.P."/>
            <person name="Glastad K.M."/>
            <person name="Gokhale K."/>
            <person name="Gowin J."/>
            <person name="Gronenberg W."/>
            <person name="Hermansen R.A."/>
            <person name="Hu H."/>
            <person name="Hunt B.G."/>
            <person name="Huylmans A.K."/>
            <person name="Khalil S.M."/>
            <person name="Mitchell R.D."/>
            <person name="Munoz-Torres M.C."/>
            <person name="Mustard J.A."/>
            <person name="Pan H."/>
            <person name="Reese J.T."/>
            <person name="Scharf M.E."/>
            <person name="Sun F."/>
            <person name="Vogel H."/>
            <person name="Xiao J."/>
            <person name="Yang W."/>
            <person name="Yang Z."/>
            <person name="Yang Z."/>
            <person name="Zhou J."/>
            <person name="Zhu J."/>
            <person name="Brent C.S."/>
            <person name="Elsik C.G."/>
            <person name="Goodisman M.A."/>
            <person name="Liberles D.A."/>
            <person name="Roe R.M."/>
            <person name="Vargo E.L."/>
            <person name="Vilcinskas A."/>
            <person name="Wang J."/>
            <person name="Bornberg-Bauer E."/>
            <person name="Korb J."/>
            <person name="Zhang G."/>
            <person name="Liebig J."/>
        </authorList>
    </citation>
    <scope>NUCLEOTIDE SEQUENCE [LARGE SCALE GENOMIC DNA]</scope>
    <source>
        <tissue evidence="9">Whole organism</tissue>
    </source>
</reference>
<keyword evidence="6" id="KW-0378">Hydrolase</keyword>
<dbReference type="InterPro" id="IPR045249">
    <property type="entry name" value="HARBI1-like"/>
</dbReference>
<evidence type="ECO:0000256" key="1">
    <source>
        <dbReference type="ARBA" id="ARBA00001968"/>
    </source>
</evidence>
<evidence type="ECO:0000256" key="3">
    <source>
        <dbReference type="ARBA" id="ARBA00006958"/>
    </source>
</evidence>
<evidence type="ECO:0000256" key="6">
    <source>
        <dbReference type="ARBA" id="ARBA00022801"/>
    </source>
</evidence>
<dbReference type="EMBL" id="KK852454">
    <property type="protein sequence ID" value="KDR23654.1"/>
    <property type="molecule type" value="Genomic_DNA"/>
</dbReference>
<gene>
    <name evidence="9" type="ORF">L798_14162</name>
</gene>
<sequence length="166" mass="19233">GALDGKHVRIVKPDFSGSQFFNYKKFHFVVLFVFADANYLFNYVDVGSRGRESDSTIFENSKLYKMLENGQASIPKGQPLPETTGPSMPYTFLGDEAFSLSDFVMRPYNETFLSYKKRIFNYRLCRGRRYVECAFGILTNKWRIFHRPINVKLNCTISIIKCCCIL</sequence>
<keyword evidence="5" id="KW-0479">Metal-binding</keyword>
<feature type="non-terminal residue" evidence="9">
    <location>
        <position position="1"/>
    </location>
</feature>
<dbReference type="GO" id="GO:0004518">
    <property type="term" value="F:nuclease activity"/>
    <property type="evidence" value="ECO:0007669"/>
    <property type="project" value="UniProtKB-KW"/>
</dbReference>
<evidence type="ECO:0000313" key="10">
    <source>
        <dbReference type="Proteomes" id="UP000027135"/>
    </source>
</evidence>
<keyword evidence="10" id="KW-1185">Reference proteome</keyword>
<dbReference type="GO" id="GO:0016787">
    <property type="term" value="F:hydrolase activity"/>
    <property type="evidence" value="ECO:0007669"/>
    <property type="project" value="UniProtKB-KW"/>
</dbReference>
<dbReference type="OMA" id="CTISIIK"/>
<dbReference type="Proteomes" id="UP000027135">
    <property type="component" value="Unassembled WGS sequence"/>
</dbReference>
<organism evidence="9 10">
    <name type="scientific">Zootermopsis nevadensis</name>
    <name type="common">Dampwood termite</name>
    <dbReference type="NCBI Taxonomy" id="136037"/>
    <lineage>
        <taxon>Eukaryota</taxon>
        <taxon>Metazoa</taxon>
        <taxon>Ecdysozoa</taxon>
        <taxon>Arthropoda</taxon>
        <taxon>Hexapoda</taxon>
        <taxon>Insecta</taxon>
        <taxon>Pterygota</taxon>
        <taxon>Neoptera</taxon>
        <taxon>Polyneoptera</taxon>
        <taxon>Dictyoptera</taxon>
        <taxon>Blattodea</taxon>
        <taxon>Blattoidea</taxon>
        <taxon>Termitoidae</taxon>
        <taxon>Termopsidae</taxon>
        <taxon>Zootermopsis</taxon>
    </lineage>
</organism>
<dbReference type="STRING" id="136037.A0A067RUY2"/>
<accession>A0A067RUY2</accession>
<keyword evidence="7" id="KW-0539">Nucleus</keyword>
<evidence type="ECO:0000313" key="9">
    <source>
        <dbReference type="EMBL" id="KDR23654.1"/>
    </source>
</evidence>
<dbReference type="PANTHER" id="PTHR22930">
    <property type="match status" value="1"/>
</dbReference>
<dbReference type="GO" id="GO:0046872">
    <property type="term" value="F:metal ion binding"/>
    <property type="evidence" value="ECO:0007669"/>
    <property type="project" value="UniProtKB-KW"/>
</dbReference>
<keyword evidence="4" id="KW-0540">Nuclease</keyword>
<dbReference type="GO" id="GO:0005634">
    <property type="term" value="C:nucleus"/>
    <property type="evidence" value="ECO:0007669"/>
    <property type="project" value="UniProtKB-SubCell"/>
</dbReference>
<dbReference type="InParanoid" id="A0A067RUY2"/>
<evidence type="ECO:0000259" key="8">
    <source>
        <dbReference type="Pfam" id="PF13359"/>
    </source>
</evidence>
<dbReference type="PANTHER" id="PTHR22930:SF269">
    <property type="entry name" value="NUCLEASE HARBI1-LIKE PROTEIN"/>
    <property type="match status" value="1"/>
</dbReference>
<evidence type="ECO:0000256" key="5">
    <source>
        <dbReference type="ARBA" id="ARBA00022723"/>
    </source>
</evidence>
<name>A0A067RUY2_ZOONE</name>
<comment type="similarity">
    <text evidence="3">Belongs to the HARBI1 family.</text>
</comment>
<proteinExistence type="inferred from homology"/>
<evidence type="ECO:0000256" key="4">
    <source>
        <dbReference type="ARBA" id="ARBA00022722"/>
    </source>
</evidence>
<dbReference type="eggNOG" id="KOG4585">
    <property type="taxonomic scope" value="Eukaryota"/>
</dbReference>
<comment type="subcellular location">
    <subcellularLocation>
        <location evidence="2">Nucleus</location>
    </subcellularLocation>
</comment>
<evidence type="ECO:0000256" key="7">
    <source>
        <dbReference type="ARBA" id="ARBA00023242"/>
    </source>
</evidence>
<protein>
    <recommendedName>
        <fullName evidence="8">DDE Tnp4 domain-containing protein</fullName>
    </recommendedName>
</protein>
<feature type="domain" description="DDE Tnp4" evidence="8">
    <location>
        <begin position="3"/>
        <end position="166"/>
    </location>
</feature>